<feature type="compositionally biased region" description="Acidic residues" evidence="1">
    <location>
        <begin position="29"/>
        <end position="44"/>
    </location>
</feature>
<evidence type="ECO:0000256" key="1">
    <source>
        <dbReference type="SAM" id="MobiDB-lite"/>
    </source>
</evidence>
<comment type="caution">
    <text evidence="2">The sequence shown here is derived from an EMBL/GenBank/DDBJ whole genome shotgun (WGS) entry which is preliminary data.</text>
</comment>
<feature type="region of interest" description="Disordered" evidence="1">
    <location>
        <begin position="29"/>
        <end position="54"/>
    </location>
</feature>
<sequence length="54" mass="6184">MQWIMEQMAGDKDKVMSYVVARLTFSDQLEDDPDGEFPEGEEPVEGDRSEVSRC</sequence>
<reference evidence="2" key="1">
    <citation type="submission" date="2023-03" db="EMBL/GenBank/DDBJ databases">
        <title>MT1 and MT2 Draft Genomes of Novel Species.</title>
        <authorList>
            <person name="Venkateswaran K."/>
        </authorList>
    </citation>
    <scope>NUCLEOTIDE SEQUENCE</scope>
    <source>
        <strain evidence="2">F6_3S_P_1C</strain>
    </source>
</reference>
<protein>
    <submittedName>
        <fullName evidence="2">Uncharacterized protein</fullName>
    </submittedName>
</protein>
<accession>A0ABT8JMM4</accession>
<evidence type="ECO:0000313" key="3">
    <source>
        <dbReference type="Proteomes" id="UP001174205"/>
    </source>
</evidence>
<organism evidence="2 3">
    <name type="scientific">Paenibacillus vandeheii</name>
    <dbReference type="NCBI Taxonomy" id="3035917"/>
    <lineage>
        <taxon>Bacteria</taxon>
        <taxon>Bacillati</taxon>
        <taxon>Bacillota</taxon>
        <taxon>Bacilli</taxon>
        <taxon>Bacillales</taxon>
        <taxon>Paenibacillaceae</taxon>
        <taxon>Paenibacillus</taxon>
    </lineage>
</organism>
<dbReference type="Proteomes" id="UP001174205">
    <property type="component" value="Unassembled WGS sequence"/>
</dbReference>
<proteinExistence type="predicted"/>
<dbReference type="RefSeq" id="WP_301250094.1">
    <property type="nucleotide sequence ID" value="NZ_JAROCD010000031.1"/>
</dbReference>
<gene>
    <name evidence="2" type="ORF">P5G61_31680</name>
</gene>
<keyword evidence="3" id="KW-1185">Reference proteome</keyword>
<name>A0ABT8JMM4_9BACL</name>
<feature type="compositionally biased region" description="Basic and acidic residues" evidence="1">
    <location>
        <begin position="45"/>
        <end position="54"/>
    </location>
</feature>
<evidence type="ECO:0000313" key="2">
    <source>
        <dbReference type="EMBL" id="MDN4605821.1"/>
    </source>
</evidence>
<dbReference type="EMBL" id="JAROCD010000031">
    <property type="protein sequence ID" value="MDN4605821.1"/>
    <property type="molecule type" value="Genomic_DNA"/>
</dbReference>